<dbReference type="Gene3D" id="3.40.710.10">
    <property type="entry name" value="DD-peptidase/beta-lactamase superfamily"/>
    <property type="match status" value="1"/>
</dbReference>
<dbReference type="Pfam" id="PF00144">
    <property type="entry name" value="Beta-lactamase"/>
    <property type="match status" value="1"/>
</dbReference>
<dbReference type="InterPro" id="IPR001466">
    <property type="entry name" value="Beta-lactam-related"/>
</dbReference>
<organism evidence="2 3">
    <name type="scientific">Candidatus Colimorpha enterica</name>
    <dbReference type="NCBI Taxonomy" id="3083063"/>
    <lineage>
        <taxon>Bacteria</taxon>
        <taxon>Pseudomonadati</taxon>
        <taxon>Bacteroidota</taxon>
        <taxon>Bacteroidia</taxon>
        <taxon>Bacteroidales</taxon>
        <taxon>Candidatus Colimorpha</taxon>
    </lineage>
</organism>
<protein>
    <submittedName>
        <fullName evidence="2">Beta-lactamase family protein</fullName>
    </submittedName>
</protein>
<dbReference type="SUPFAM" id="SSF56601">
    <property type="entry name" value="beta-lactamase/transpeptidase-like"/>
    <property type="match status" value="1"/>
</dbReference>
<reference evidence="2 3" key="1">
    <citation type="submission" date="2022-03" db="EMBL/GenBank/DDBJ databases">
        <title>Metagenome-assembled genomes from swine fecal metagenomes.</title>
        <authorList>
            <person name="Holman D.B."/>
            <person name="Kommadath A."/>
        </authorList>
    </citation>
    <scope>NUCLEOTIDE SEQUENCE [LARGE SCALE GENOMIC DNA]</scope>
    <source>
        <strain evidence="2">SUG147</strain>
    </source>
</reference>
<comment type="caution">
    <text evidence="2">The sequence shown here is derived from an EMBL/GenBank/DDBJ whole genome shotgun (WGS) entry which is preliminary data.</text>
</comment>
<dbReference type="InterPro" id="IPR012338">
    <property type="entry name" value="Beta-lactam/transpept-like"/>
</dbReference>
<gene>
    <name evidence="2" type="ORF">MR241_01950</name>
</gene>
<dbReference type="EMBL" id="JALEMU010000033">
    <property type="protein sequence ID" value="MCI5755039.1"/>
    <property type="molecule type" value="Genomic_DNA"/>
</dbReference>
<evidence type="ECO:0000313" key="3">
    <source>
        <dbReference type="Proteomes" id="UP001139365"/>
    </source>
</evidence>
<evidence type="ECO:0000313" key="2">
    <source>
        <dbReference type="EMBL" id="MCI5755039.1"/>
    </source>
</evidence>
<dbReference type="PANTHER" id="PTHR43283:SF3">
    <property type="entry name" value="BETA-LACTAMASE FAMILY PROTEIN (AFU_ORTHOLOGUE AFUA_5G07500)"/>
    <property type="match status" value="1"/>
</dbReference>
<name>A0AAE3K107_9BACT</name>
<accession>A0AAE3K107</accession>
<sequence length="297" mass="32074">MAAFRLIDDGVLELDTDISEYLGFTVRNPAYPDVPITLRLLLSHRSGIKSSVNGYGYVYSLDALDRLLRESSPYSKGAPGTYYAYSNFGFGMIGAICENVTGKSLSALSREFFFIPMGTDAGFVPSELTADRLAVIYNENHRVTQSVSKQLAVKDAKAPCGAMNLYAGGLTISAEGFARVLTILMNDGCYDGIRYLSSESVKNILTAQCAKQGYAKQCLPVAYYPGMYGQDGLYFHTGNRFGVFSVYTFDPVTGVGTVVVSTGAKPVVTSHVAAVCGEVSEYVHNHPEKFAGQIPDS</sequence>
<proteinExistence type="predicted"/>
<dbReference type="PANTHER" id="PTHR43283">
    <property type="entry name" value="BETA-LACTAMASE-RELATED"/>
    <property type="match status" value="1"/>
</dbReference>
<dbReference type="InterPro" id="IPR050789">
    <property type="entry name" value="Diverse_Enzym_Activities"/>
</dbReference>
<dbReference type="Proteomes" id="UP001139365">
    <property type="component" value="Unassembled WGS sequence"/>
</dbReference>
<feature type="domain" description="Beta-lactamase-related" evidence="1">
    <location>
        <begin position="2"/>
        <end position="267"/>
    </location>
</feature>
<dbReference type="AlphaFoldDB" id="A0AAE3K107"/>
<evidence type="ECO:0000259" key="1">
    <source>
        <dbReference type="Pfam" id="PF00144"/>
    </source>
</evidence>